<proteinExistence type="predicted"/>
<name>A0A2M8P0Z6_9CHLR</name>
<accession>A0A2M8P0Z6</accession>
<dbReference type="EMBL" id="PGTK01000004">
    <property type="protein sequence ID" value="PJF31218.1"/>
    <property type="molecule type" value="Genomic_DNA"/>
</dbReference>
<gene>
    <name evidence="1" type="ORF">CUN51_04945</name>
</gene>
<sequence>MIGAWRLLRLSLIGLIAGGTALSVALALGAADPPRHSALYGTLEALEGTLELPTPPFTLIAHGAWRESASPLDSWHLLFTDGEGAIRLRLSLHGDGSFSLAPIQADAHGFIHLRRPPETNEIWLYVTESEAILRLNREIAWQGALPHASEVRIESANALRSASIRLYTP</sequence>
<evidence type="ECO:0000313" key="1">
    <source>
        <dbReference type="EMBL" id="PJF31218.1"/>
    </source>
</evidence>
<dbReference type="Proteomes" id="UP000228921">
    <property type="component" value="Unassembled WGS sequence"/>
</dbReference>
<dbReference type="AlphaFoldDB" id="A0A2M8P0Z6"/>
<reference evidence="1 2" key="1">
    <citation type="submission" date="2017-11" db="EMBL/GenBank/DDBJ databases">
        <title>Evolution of Phototrophy in the Chloroflexi Phylum Driven by Horizontal Gene Transfer.</title>
        <authorList>
            <person name="Ward L.M."/>
            <person name="Hemp J."/>
            <person name="Shih P.M."/>
            <person name="Mcglynn S.E."/>
            <person name="Fischer W."/>
        </authorList>
    </citation>
    <scope>NUCLEOTIDE SEQUENCE [LARGE SCALE GENOMIC DNA]</scope>
    <source>
        <strain evidence="1">CP2_2F</strain>
    </source>
</reference>
<comment type="caution">
    <text evidence="1">The sequence shown here is derived from an EMBL/GenBank/DDBJ whole genome shotgun (WGS) entry which is preliminary data.</text>
</comment>
<evidence type="ECO:0000313" key="2">
    <source>
        <dbReference type="Proteomes" id="UP000228921"/>
    </source>
</evidence>
<protein>
    <submittedName>
        <fullName evidence="1">Uncharacterized protein</fullName>
    </submittedName>
</protein>
<organism evidence="1 2">
    <name type="scientific">Candidatus Thermofonsia Clade 1 bacterium</name>
    <dbReference type="NCBI Taxonomy" id="2364210"/>
    <lineage>
        <taxon>Bacteria</taxon>
        <taxon>Bacillati</taxon>
        <taxon>Chloroflexota</taxon>
        <taxon>Candidatus Thermofontia</taxon>
        <taxon>Candidatus Thermofonsia Clade 1</taxon>
    </lineage>
</organism>